<dbReference type="Gene3D" id="1.25.40.1010">
    <property type="match status" value="1"/>
</dbReference>
<feature type="compositionally biased region" description="Basic and acidic residues" evidence="4">
    <location>
        <begin position="602"/>
        <end position="623"/>
    </location>
</feature>
<evidence type="ECO:0000256" key="2">
    <source>
        <dbReference type="ARBA" id="ARBA00022803"/>
    </source>
</evidence>
<keyword evidence="2 3" id="KW-0802">TPR repeat</keyword>
<reference evidence="5 6" key="1">
    <citation type="journal article" date="2020" name="ISME J.">
        <title>Uncovering the hidden diversity of litter-decomposition mechanisms in mushroom-forming fungi.</title>
        <authorList>
            <person name="Floudas D."/>
            <person name="Bentzer J."/>
            <person name="Ahren D."/>
            <person name="Johansson T."/>
            <person name="Persson P."/>
            <person name="Tunlid A."/>
        </authorList>
    </citation>
    <scope>NUCLEOTIDE SEQUENCE [LARGE SCALE GENOMIC DNA]</scope>
    <source>
        <strain evidence="5 6">CBS 146.42</strain>
    </source>
</reference>
<keyword evidence="6" id="KW-1185">Reference proteome</keyword>
<comment type="caution">
    <text evidence="5">The sequence shown here is derived from an EMBL/GenBank/DDBJ whole genome shotgun (WGS) entry which is preliminary data.</text>
</comment>
<dbReference type="InterPro" id="IPR019734">
    <property type="entry name" value="TPR_rpt"/>
</dbReference>
<organism evidence="5 6">
    <name type="scientific">Leucocoprinus leucothites</name>
    <dbReference type="NCBI Taxonomy" id="201217"/>
    <lineage>
        <taxon>Eukaryota</taxon>
        <taxon>Fungi</taxon>
        <taxon>Dikarya</taxon>
        <taxon>Basidiomycota</taxon>
        <taxon>Agaricomycotina</taxon>
        <taxon>Agaricomycetes</taxon>
        <taxon>Agaricomycetidae</taxon>
        <taxon>Agaricales</taxon>
        <taxon>Agaricineae</taxon>
        <taxon>Agaricaceae</taxon>
        <taxon>Leucocoprinus</taxon>
    </lineage>
</organism>
<protein>
    <submittedName>
        <fullName evidence="5">Uncharacterized protein</fullName>
    </submittedName>
</protein>
<evidence type="ECO:0000256" key="3">
    <source>
        <dbReference type="PROSITE-ProRule" id="PRU00339"/>
    </source>
</evidence>
<dbReference type="InterPro" id="IPR011990">
    <property type="entry name" value="TPR-like_helical_dom_sf"/>
</dbReference>
<sequence length="916" mass="103006">MSRPVPAKRILPSKEASLFKELLSLYESRQLKKGLKTADQILKKCPEHGETLCMKGLVLTHMGRRDEGIDLVKQGMRLDLTSHICWHVFGLIQKGEKNYEEALKSYTQALKFDKDNLNILRDAAHLQTQLRIFDALIETRHTILRLRPNFRQHWIALAVAYHLNGNLAETKRVLEQYERTLKNIPDYDVEHSETLLYHIRVLEDLGDYKEALDMLDHGAKERMILDRTATMEYRARLLTKLDTPEAESAWRAVIEHNPEDYAYYKGYLSQKGLSLNPKAKTAPEALSHLQSLSSHLPRASAPKRLSLILATGPTFESLIKPYILHALQKGIPSLFSDLKSLYSSTHPEKQTIIQTYLESLLESHQKTNGSGDDDENTAMSEPSTYLWTLYYLAQHHSHLSNHTLALSYLSTAISHTPTLPDLHMFKARVLKRCGDCYGAATAVNEARLLDGQDRFLNTKTGSICYKDAPSPAFDLEEMQSFLYLLEEANAHLINSKLNLALKKYMAVVKVIDNFEDDQFDFHGYNLRKFTLNVYLNLISWEDSIRALPPYVKAALVASKILVTVHDNPSLAKDTTAVPELTEAAKKAKKKAKKAASKAAASEADKKGQQNSNEDKGLEPPFKDDDPEGTKLLSSPDGLETAAKLLRPLTNLLSSPHADVRVKVEGMMKERERMEAWLLSYDVAIRRRKLLQALTSLTHAQSLFSSHPGLHLRLVHLHHFIKTTLQNQTPPAPIGPAFIEGVKQLGVPDENQVSLETYNLQYLQKHTGSRGEEDDDDDDERQKNVNPAEATVACARAMIILGTPLSEIEDLLFNLVRLPPPTNKKPNNHTSGQKYGANVSGLTIPVALDVVNLLERELGLREERVDEFREGCRRIFERSTVFGRKEEVKRLREGMLEVPEGLGAVSNGSGDAGVEGV</sequence>
<dbReference type="PANTHER" id="PTHR22767">
    <property type="entry name" value="N-TERMINAL ACETYLTRANSFERASE-RELATED"/>
    <property type="match status" value="1"/>
</dbReference>
<evidence type="ECO:0000313" key="6">
    <source>
        <dbReference type="Proteomes" id="UP000559027"/>
    </source>
</evidence>
<dbReference type="PANTHER" id="PTHR22767:SF2">
    <property type="entry name" value="N(ALPHA)-ACETYLTRANSFERASE 15_16, ISOFORM A"/>
    <property type="match status" value="1"/>
</dbReference>
<evidence type="ECO:0000256" key="1">
    <source>
        <dbReference type="ARBA" id="ARBA00022737"/>
    </source>
</evidence>
<proteinExistence type="predicted"/>
<feature type="region of interest" description="Disordered" evidence="4">
    <location>
        <begin position="591"/>
        <end position="635"/>
    </location>
</feature>
<dbReference type="Pfam" id="PF12569">
    <property type="entry name" value="NatA_aux_su"/>
    <property type="match status" value="1"/>
</dbReference>
<dbReference type="Gene3D" id="1.25.40.1040">
    <property type="match status" value="1"/>
</dbReference>
<gene>
    <name evidence="5" type="ORF">D9756_008406</name>
</gene>
<dbReference type="SMART" id="SM00028">
    <property type="entry name" value="TPR"/>
    <property type="match status" value="5"/>
</dbReference>
<dbReference type="InterPro" id="IPR021183">
    <property type="entry name" value="NatA_aux_su"/>
</dbReference>
<dbReference type="SUPFAM" id="SSF48452">
    <property type="entry name" value="TPR-like"/>
    <property type="match status" value="2"/>
</dbReference>
<accession>A0A8H5FWE1</accession>
<dbReference type="GO" id="GO:0031415">
    <property type="term" value="C:NatA complex"/>
    <property type="evidence" value="ECO:0007669"/>
    <property type="project" value="TreeGrafter"/>
</dbReference>
<dbReference type="OrthoDB" id="10263032at2759"/>
<name>A0A8H5FWE1_9AGAR</name>
<dbReference type="EMBL" id="JAACJO010000013">
    <property type="protein sequence ID" value="KAF5351177.1"/>
    <property type="molecule type" value="Genomic_DNA"/>
</dbReference>
<evidence type="ECO:0000313" key="5">
    <source>
        <dbReference type="EMBL" id="KAF5351177.1"/>
    </source>
</evidence>
<dbReference type="Proteomes" id="UP000559027">
    <property type="component" value="Unassembled WGS sequence"/>
</dbReference>
<feature type="region of interest" description="Disordered" evidence="4">
    <location>
        <begin position="765"/>
        <end position="787"/>
    </location>
</feature>
<dbReference type="PROSITE" id="PS50005">
    <property type="entry name" value="TPR"/>
    <property type="match status" value="1"/>
</dbReference>
<feature type="repeat" description="TPR" evidence="3">
    <location>
        <begin position="83"/>
        <end position="116"/>
    </location>
</feature>
<dbReference type="AlphaFoldDB" id="A0A8H5FWE1"/>
<keyword evidence="1" id="KW-0677">Repeat</keyword>
<evidence type="ECO:0000256" key="4">
    <source>
        <dbReference type="SAM" id="MobiDB-lite"/>
    </source>
</evidence>